<feature type="compositionally biased region" description="Low complexity" evidence="1">
    <location>
        <begin position="220"/>
        <end position="234"/>
    </location>
</feature>
<protein>
    <submittedName>
        <fullName evidence="2">Uncharacterized protein</fullName>
    </submittedName>
</protein>
<evidence type="ECO:0000313" key="2">
    <source>
        <dbReference type="EMBL" id="OZG50507.1"/>
    </source>
</evidence>
<evidence type="ECO:0000256" key="1">
    <source>
        <dbReference type="SAM" id="MobiDB-lite"/>
    </source>
</evidence>
<gene>
    <name evidence="2" type="ORF">PSSU_1219</name>
</gene>
<feature type="region of interest" description="Disordered" evidence="1">
    <location>
        <begin position="252"/>
        <end position="319"/>
    </location>
</feature>
<keyword evidence="3" id="KW-1185">Reference proteome</keyword>
<feature type="compositionally biased region" description="Basic residues" evidence="1">
    <location>
        <begin position="256"/>
        <end position="269"/>
    </location>
</feature>
<sequence>MKWRVAETPASPGLASFCPACNSPTPPNHRRGRTTAHPRTQLACQQHPQAEATAAESAPQCTLDADYQAQQPPTSNTTTAQGAPVCAPDADCPRLAAPNTTQPPPREHQRAPSTPNHPSHDRNPQWQPSPICHRRRSIAHPRTQLARQQHPQTEVTTTQSAIPCTLGANHPTYSDPKQGQPPPKEQRRAPSDAVSLPTAPTGRGNRHRGNNSVHSRRQLPGPAAPTGNTTAAQGAPACTLGADCFACNSPTQPNRRLGRNAAHPRRKTTPPKTATRRATATHLPPKAHHRAPSDAVSLPTAPTGRGNRSRGSTPVHPRR</sequence>
<evidence type="ECO:0000313" key="3">
    <source>
        <dbReference type="Proteomes" id="UP000216454"/>
    </source>
</evidence>
<feature type="compositionally biased region" description="Polar residues" evidence="1">
    <location>
        <begin position="68"/>
        <end position="81"/>
    </location>
</feature>
<dbReference type="EMBL" id="MWWQ01000013">
    <property type="protein sequence ID" value="OZG50507.1"/>
    <property type="molecule type" value="Genomic_DNA"/>
</dbReference>
<proteinExistence type="predicted"/>
<feature type="region of interest" description="Disordered" evidence="1">
    <location>
        <begin position="142"/>
        <end position="234"/>
    </location>
</feature>
<organism evidence="2 3">
    <name type="scientific">Pseudoscardovia suis</name>
    <dbReference type="NCBI Taxonomy" id="987063"/>
    <lineage>
        <taxon>Bacteria</taxon>
        <taxon>Bacillati</taxon>
        <taxon>Actinomycetota</taxon>
        <taxon>Actinomycetes</taxon>
        <taxon>Bifidobacteriales</taxon>
        <taxon>Bifidobacteriaceae</taxon>
        <taxon>Pseudoscardovia</taxon>
    </lineage>
</organism>
<feature type="region of interest" description="Disordered" evidence="1">
    <location>
        <begin position="1"/>
        <end position="130"/>
    </location>
</feature>
<name>A0A261EUJ7_9BIFI</name>
<dbReference type="AlphaFoldDB" id="A0A261EUJ7"/>
<feature type="compositionally biased region" description="Basic residues" evidence="1">
    <location>
        <begin position="204"/>
        <end position="217"/>
    </location>
</feature>
<reference evidence="2 3" key="1">
    <citation type="journal article" date="2017" name="BMC Genomics">
        <title>Comparative genomic and phylogenomic analyses of the Bifidobacteriaceae family.</title>
        <authorList>
            <person name="Lugli G.A."/>
            <person name="Milani C."/>
            <person name="Turroni F."/>
            <person name="Duranti S."/>
            <person name="Mancabelli L."/>
            <person name="Mangifesta M."/>
            <person name="Ferrario C."/>
            <person name="Modesto M."/>
            <person name="Mattarelli P."/>
            <person name="Jiri K."/>
            <person name="van Sinderen D."/>
            <person name="Ventura M."/>
        </authorList>
    </citation>
    <scope>NUCLEOTIDE SEQUENCE [LARGE SCALE GENOMIC DNA]</scope>
    <source>
        <strain evidence="2 3">DSM 24744</strain>
    </source>
</reference>
<accession>A0A261EUJ7</accession>
<feature type="compositionally biased region" description="Polar residues" evidence="1">
    <location>
        <begin position="145"/>
        <end position="162"/>
    </location>
</feature>
<dbReference type="Proteomes" id="UP000216454">
    <property type="component" value="Unassembled WGS sequence"/>
</dbReference>
<comment type="caution">
    <text evidence="2">The sequence shown here is derived from an EMBL/GenBank/DDBJ whole genome shotgun (WGS) entry which is preliminary data.</text>
</comment>
<feature type="compositionally biased region" description="Low complexity" evidence="1">
    <location>
        <begin position="270"/>
        <end position="282"/>
    </location>
</feature>